<organism evidence="2 3">
    <name type="scientific">Daphnia galeata</name>
    <dbReference type="NCBI Taxonomy" id="27404"/>
    <lineage>
        <taxon>Eukaryota</taxon>
        <taxon>Metazoa</taxon>
        <taxon>Ecdysozoa</taxon>
        <taxon>Arthropoda</taxon>
        <taxon>Crustacea</taxon>
        <taxon>Branchiopoda</taxon>
        <taxon>Diplostraca</taxon>
        <taxon>Cladocera</taxon>
        <taxon>Anomopoda</taxon>
        <taxon>Daphniidae</taxon>
        <taxon>Daphnia</taxon>
    </lineage>
</organism>
<keyword evidence="1" id="KW-0812">Transmembrane</keyword>
<evidence type="ECO:0000313" key="2">
    <source>
        <dbReference type="EMBL" id="CAH0110166.1"/>
    </source>
</evidence>
<name>A0A8J2RVE4_9CRUS</name>
<evidence type="ECO:0000256" key="1">
    <source>
        <dbReference type="SAM" id="Phobius"/>
    </source>
</evidence>
<feature type="transmembrane region" description="Helical" evidence="1">
    <location>
        <begin position="6"/>
        <end position="30"/>
    </location>
</feature>
<keyword evidence="1" id="KW-0472">Membrane</keyword>
<evidence type="ECO:0008006" key="4">
    <source>
        <dbReference type="Google" id="ProtNLM"/>
    </source>
</evidence>
<protein>
    <recommendedName>
        <fullName evidence="4">Complex I-MWFE</fullName>
    </recommendedName>
</protein>
<accession>A0A8J2RVE4</accession>
<dbReference type="OrthoDB" id="1920692at2759"/>
<dbReference type="InterPro" id="IPR017384">
    <property type="entry name" value="NADH_Ub_cplx-1_asu_su-1"/>
</dbReference>
<comment type="caution">
    <text evidence="2">The sequence shown here is derived from an EMBL/GenBank/DDBJ whole genome shotgun (WGS) entry which is preliminary data.</text>
</comment>
<keyword evidence="3" id="KW-1185">Reference proteome</keyword>
<reference evidence="2" key="1">
    <citation type="submission" date="2021-11" db="EMBL/GenBank/DDBJ databases">
        <authorList>
            <person name="Schell T."/>
        </authorList>
    </citation>
    <scope>NUCLEOTIDE SEQUENCE</scope>
    <source>
        <strain evidence="2">M5</strain>
    </source>
</reference>
<evidence type="ECO:0000313" key="3">
    <source>
        <dbReference type="Proteomes" id="UP000789390"/>
    </source>
</evidence>
<dbReference type="AlphaFoldDB" id="A0A8J2RVE4"/>
<dbReference type="Pfam" id="PF15879">
    <property type="entry name" value="MWFE"/>
    <property type="match status" value="1"/>
</dbReference>
<dbReference type="EMBL" id="CAKKLH010000300">
    <property type="protein sequence ID" value="CAH0110166.1"/>
    <property type="molecule type" value="Genomic_DNA"/>
</dbReference>
<sequence>MWYEALPSLLLTGIFVCLPYGIIPVAHKLLNNGNAYSRLQNSTHQRHLVRRDTRLTGNPYVLKVILESTITSFLKMYLNYLSPRVWKVSLIRLMTIELSVCYQLP</sequence>
<proteinExistence type="predicted"/>
<keyword evidence="1" id="KW-1133">Transmembrane helix</keyword>
<gene>
    <name evidence="2" type="ORF">DGAL_LOCUS13667</name>
</gene>
<dbReference type="Proteomes" id="UP000789390">
    <property type="component" value="Unassembled WGS sequence"/>
</dbReference>